<feature type="region of interest" description="Disordered" evidence="1">
    <location>
        <begin position="102"/>
        <end position="121"/>
    </location>
</feature>
<name>A0A7T7GUZ8_9VIRU</name>
<feature type="compositionally biased region" description="Polar residues" evidence="1">
    <location>
        <begin position="103"/>
        <end position="121"/>
    </location>
</feature>
<sequence length="700" mass="78590">MASSDGFSASTGTPQTGVITTYGVTVHPGSIVWPLRTATTQVHEITWEGAAVKEGQTYGLSRRKPPSKIVRLVWKSWDRVRRKIEWHFREIEFTKAKRDFKTKTSSLSGSRADSGEPSLSTGYESAHGWGRAVLDYPEDAVFSPAAWMPPNWGLGKSALNPYEGLWLVDLSQPSNHNPPRYPPIEARDVRARLWEVAQAHGFGCRVEWEPGYAVVHQANHWPNDEEVGREEFPTSILDQARYDSYRSVMVDPLGEYSDRLNPAQSLLELKDVPSTVRCLWDVLTFGLLLMTNSGAWKRVTPATSLAAVASLYLCYRFGIETQVNDLKSWAEYVELLEGRSSLESTCQVHSICTGDTVRSAYVKRLPESLPAPGQIVLDTTTNNSIQASETGYLGRPKAVRILPQPPAYITAGRATLTASGTLFFEAYEPDTAYMPDWFHELWPPRPGDVLASANVGAWARLPLLESPPLLTAWELTPYSWLIDYFSTIGKTVERWEQALTQPVKVRARWLWDSLKIVKRFTWCRPLAIESSPPSVTAYMDGEAGSQNGFAHMYLTSVGFTNVSSGGKFYYRGDAVVDPFPSRNAPRPECWLTWNSPSDAGTSRWQVKACYLRGDLHRIDYKREPISVPVIPGISLKRHISRVRLVTVGALVTQMLAGGWLKSRRSKRLYKHVGYDVRDAKLWLKNHSSLVTRILDSRKVP</sequence>
<reference evidence="2" key="1">
    <citation type="journal article" date="2020" name="Viruses">
        <title>Unmapped RNA Virus Diversity in Termites and their Symbionts.</title>
        <authorList>
            <person name="Lay C.L."/>
            <person name="Shi M."/>
            <person name="Bucek A."/>
            <person name="Bourguignon T."/>
            <person name="Lo N."/>
            <person name="Holmes E.C."/>
        </authorList>
    </citation>
    <scope>NUCLEOTIDE SEQUENCE</scope>
    <source>
        <strain evidence="2">MDS_6</strain>
    </source>
</reference>
<evidence type="ECO:0000313" key="2">
    <source>
        <dbReference type="EMBL" id="QQM16310.1"/>
    </source>
</evidence>
<proteinExistence type="predicted"/>
<reference evidence="2" key="2">
    <citation type="submission" date="2020-09" db="EMBL/GenBank/DDBJ databases">
        <authorList>
            <person name="Le Lay C."/>
            <person name="Shi M."/>
            <person name="Bucek A."/>
            <person name="Bourguignon T."/>
            <person name="Lo N."/>
            <person name="Holmes E.C."/>
        </authorList>
    </citation>
    <scope>NUCLEOTIDE SEQUENCE</scope>
    <source>
        <strain evidence="2">MDS_6</strain>
    </source>
</reference>
<organism evidence="2">
    <name type="scientific">Vansystermes virus</name>
    <dbReference type="NCBI Taxonomy" id="2796636"/>
    <lineage>
        <taxon>Viruses</taxon>
        <taxon>Riboviria</taxon>
    </lineage>
</organism>
<accession>A0A7T7GUZ8</accession>
<dbReference type="EMBL" id="MW052112">
    <property type="protein sequence ID" value="QQM16310.1"/>
    <property type="molecule type" value="Genomic_RNA"/>
</dbReference>
<evidence type="ECO:0000256" key="1">
    <source>
        <dbReference type="SAM" id="MobiDB-lite"/>
    </source>
</evidence>
<protein>
    <submittedName>
        <fullName evidence="2">Uncharacterized protein</fullName>
    </submittedName>
</protein>